<evidence type="ECO:0000313" key="3">
    <source>
        <dbReference type="Proteomes" id="UP000289200"/>
    </source>
</evidence>
<dbReference type="InterPro" id="IPR039448">
    <property type="entry name" value="Beta_helix"/>
</dbReference>
<protein>
    <recommendedName>
        <fullName evidence="1">Right handed beta helix domain-containing protein</fullName>
    </recommendedName>
</protein>
<accession>A0A447CTK3</accession>
<dbReference type="SUPFAM" id="SSF51126">
    <property type="entry name" value="Pectin lyase-like"/>
    <property type="match status" value="1"/>
</dbReference>
<gene>
    <name evidence="2" type="ORF">RHODGE_RHODGE_01764</name>
</gene>
<dbReference type="InterPro" id="IPR006626">
    <property type="entry name" value="PbH1"/>
</dbReference>
<dbReference type="AlphaFoldDB" id="A0A447CTK3"/>
<proteinExistence type="predicted"/>
<dbReference type="InterPro" id="IPR022444">
    <property type="entry name" value="Cofactor-bd_rpt"/>
</dbReference>
<dbReference type="EMBL" id="UWOC01000131">
    <property type="protein sequence ID" value="VCU08598.1"/>
    <property type="molecule type" value="Genomic_DNA"/>
</dbReference>
<evidence type="ECO:0000313" key="2">
    <source>
        <dbReference type="EMBL" id="VCU08598.1"/>
    </source>
</evidence>
<dbReference type="NCBIfam" id="TIGR03808">
    <property type="entry name" value="RR_plus_rpt_1"/>
    <property type="match status" value="1"/>
</dbReference>
<evidence type="ECO:0000259" key="1">
    <source>
        <dbReference type="Pfam" id="PF13229"/>
    </source>
</evidence>
<reference evidence="3" key="1">
    <citation type="submission" date="2018-10" db="EMBL/GenBank/DDBJ databases">
        <authorList>
            <person name="Peiro R."/>
            <person name="Begona"/>
            <person name="Cbmso G."/>
            <person name="Lopez M."/>
            <person name="Gonzalez S."/>
            <person name="Sacristan E."/>
            <person name="Castillo E."/>
        </authorList>
    </citation>
    <scope>NUCLEOTIDE SEQUENCE [LARGE SCALE GENOMIC DNA]</scope>
</reference>
<dbReference type="InterPro" id="IPR006311">
    <property type="entry name" value="TAT_signal"/>
</dbReference>
<organism evidence="2 3">
    <name type="scientific">Rhodoplanes serenus</name>
    <dbReference type="NCBI Taxonomy" id="200615"/>
    <lineage>
        <taxon>Bacteria</taxon>
        <taxon>Pseudomonadati</taxon>
        <taxon>Pseudomonadota</taxon>
        <taxon>Alphaproteobacteria</taxon>
        <taxon>Hyphomicrobiales</taxon>
        <taxon>Nitrobacteraceae</taxon>
        <taxon>Rhodoplanes</taxon>
    </lineage>
</organism>
<dbReference type="PROSITE" id="PS51318">
    <property type="entry name" value="TAT"/>
    <property type="match status" value="1"/>
</dbReference>
<dbReference type="InterPro" id="IPR022388">
    <property type="entry name" value="CHP03808"/>
</dbReference>
<dbReference type="InterPro" id="IPR011050">
    <property type="entry name" value="Pectin_lyase_fold/virulence"/>
</dbReference>
<sequence>MDHDGTPTGSTPDHATAATRRRLLATGLASLAGLTVAAPAATQPRRAAADLVSAYGLDAGALGLRPGSPDDQTAALQRALDRAAAAGAPLALPPGVYRIGHVRLPDGARLVGAPGACRLVFTGGPSLLSAGNLRRVSLDGLVLDGGGRSLPAGRALLHCETVEQLTVTGCTIADSGGLGLYAYATAGSIADTRITGTATVALVTRNARGMIITRNVIDRAGDNGIQVLRFEPGEDGTLVTDNRITGVRNRSGGTGQYGNAINIYRANGVIVRGNRIADCTFSGVRGNSASNLQIVGNTVTEVGETALYSEFEFEAAVVANNIVDGAQTGISIANFATGGRVAVVQGNILRNLTPRESNPDPEFLLGGGMYVEADTAATGNVVERATAVGIQIGWGRYLRDVAVTGNVVRDCGMGIGVTVVPGARSTLIGGNVITGSLRGAIVGLDHKTPVTGDLATGGAERYPHLSISGNKIS</sequence>
<feature type="domain" description="Right handed beta helix" evidence="1">
    <location>
        <begin position="236"/>
        <end position="336"/>
    </location>
</feature>
<dbReference type="NCBIfam" id="TIGR03807">
    <property type="entry name" value="RR_fam_repeat"/>
    <property type="match status" value="2"/>
</dbReference>
<dbReference type="RefSeq" id="WP_129608668.1">
    <property type="nucleotide sequence ID" value="NZ_UWOC01000131.1"/>
</dbReference>
<dbReference type="Proteomes" id="UP000289200">
    <property type="component" value="Unassembled WGS sequence"/>
</dbReference>
<dbReference type="InterPro" id="IPR012334">
    <property type="entry name" value="Pectin_lyas_fold"/>
</dbReference>
<dbReference type="OrthoDB" id="9788772at2"/>
<dbReference type="Pfam" id="PF13229">
    <property type="entry name" value="Beta_helix"/>
    <property type="match status" value="1"/>
</dbReference>
<comment type="caution">
    <text evidence="2">The sequence shown here is derived from an EMBL/GenBank/DDBJ whole genome shotgun (WGS) entry which is preliminary data.</text>
</comment>
<dbReference type="Gene3D" id="2.160.20.10">
    <property type="entry name" value="Single-stranded right-handed beta-helix, Pectin lyase-like"/>
    <property type="match status" value="1"/>
</dbReference>
<dbReference type="SMART" id="SM00710">
    <property type="entry name" value="PbH1"/>
    <property type="match status" value="7"/>
</dbReference>
<name>A0A447CTK3_9BRAD</name>
<keyword evidence="3" id="KW-1185">Reference proteome</keyword>